<dbReference type="Gene3D" id="3.40.50.10170">
    <property type="match status" value="1"/>
</dbReference>
<evidence type="ECO:0000313" key="2">
    <source>
        <dbReference type="EMBL" id="ASN80743.1"/>
    </source>
</evidence>
<evidence type="ECO:0000313" key="3">
    <source>
        <dbReference type="Proteomes" id="UP000259030"/>
    </source>
</evidence>
<dbReference type="KEGG" id="dfc:DFI_06780"/>
<dbReference type="PANTHER" id="PTHR33434">
    <property type="entry name" value="DEGV DOMAIN-CONTAINING PROTEIN DR_1986-RELATED"/>
    <property type="match status" value="1"/>
</dbReference>
<keyword evidence="3" id="KW-1185">Reference proteome</keyword>
<dbReference type="NCBIfam" id="TIGR00762">
    <property type="entry name" value="DegV"/>
    <property type="match status" value="1"/>
</dbReference>
<dbReference type="STRING" id="317577.GCA_000419625_02559"/>
<sequence>MIAVVTDSTSDLAPDLARQLGLHVVPLTVHMNGRALLDWQEVHPDGVYEHLRAGHTASSEPASPERFVQLYRELLTTHDQVISLHISGKLSETVRNAEKAAMQLPEPGRVYVLDSRLTTAPLADLVLRVQEAVQAGTSAETAVQALDGYRDEQYMEFSVATLEYLRRGGRISRVTEVMGNLVGLRPVLTFQNGELKVIRRARSKETAENILQSLVERFGSQPVHLTITHAGTDPVRIRALRDAAQQSGLTIRQGKVMLLGPVIGAHVGPGTFGFMARPYAD</sequence>
<dbReference type="InterPro" id="IPR050270">
    <property type="entry name" value="DegV_domain_contain"/>
</dbReference>
<proteinExistence type="predicted"/>
<evidence type="ECO:0000256" key="1">
    <source>
        <dbReference type="ARBA" id="ARBA00023121"/>
    </source>
</evidence>
<dbReference type="InterPro" id="IPR043168">
    <property type="entry name" value="DegV_C"/>
</dbReference>
<dbReference type="PANTHER" id="PTHR33434:SF2">
    <property type="entry name" value="FATTY ACID-BINDING PROTEIN TM_1468"/>
    <property type="match status" value="1"/>
</dbReference>
<protein>
    <submittedName>
        <fullName evidence="2">Fatty acid-binding protein DegV</fullName>
    </submittedName>
</protein>
<name>A0A221SVT3_9DEIO</name>
<dbReference type="Gene3D" id="3.30.1180.10">
    <property type="match status" value="1"/>
</dbReference>
<keyword evidence="1" id="KW-0446">Lipid-binding</keyword>
<dbReference type="InterPro" id="IPR003797">
    <property type="entry name" value="DegV"/>
</dbReference>
<dbReference type="AlphaFoldDB" id="A0A221SVT3"/>
<dbReference type="RefSeq" id="WP_027462628.1">
    <property type="nucleotide sequence ID" value="NZ_CP021081.1"/>
</dbReference>
<gene>
    <name evidence="2" type="ORF">DFI_06780</name>
</gene>
<dbReference type="SUPFAM" id="SSF82549">
    <property type="entry name" value="DAK1/DegV-like"/>
    <property type="match status" value="1"/>
</dbReference>
<dbReference type="EMBL" id="CP021081">
    <property type="protein sequence ID" value="ASN80743.1"/>
    <property type="molecule type" value="Genomic_DNA"/>
</dbReference>
<dbReference type="Pfam" id="PF02645">
    <property type="entry name" value="DegV"/>
    <property type="match status" value="1"/>
</dbReference>
<accession>A0A221SVT3</accession>
<dbReference type="PROSITE" id="PS51482">
    <property type="entry name" value="DEGV"/>
    <property type="match status" value="1"/>
</dbReference>
<dbReference type="Proteomes" id="UP000259030">
    <property type="component" value="Chromosome"/>
</dbReference>
<organism evidence="2 3">
    <name type="scientific">Deinococcus ficus</name>
    <dbReference type="NCBI Taxonomy" id="317577"/>
    <lineage>
        <taxon>Bacteria</taxon>
        <taxon>Thermotogati</taxon>
        <taxon>Deinococcota</taxon>
        <taxon>Deinococci</taxon>
        <taxon>Deinococcales</taxon>
        <taxon>Deinococcaceae</taxon>
        <taxon>Deinococcus</taxon>
    </lineage>
</organism>
<reference evidence="2 3" key="1">
    <citation type="submission" date="2017-05" db="EMBL/GenBank/DDBJ databases">
        <title>The complete genome sequence of Deinococcus ficus isolated from the rhizosphere of the Ficus religiosa L. in Taiwan.</title>
        <authorList>
            <person name="Wu K.-M."/>
            <person name="Liao T.-L."/>
            <person name="Liu Y.-M."/>
            <person name="Young C.-C."/>
            <person name="Tsai S.-F."/>
        </authorList>
    </citation>
    <scope>NUCLEOTIDE SEQUENCE [LARGE SCALE GENOMIC DNA]</scope>
    <source>
        <strain evidence="2 3">CC-FR2-10</strain>
    </source>
</reference>
<dbReference type="GO" id="GO:0008289">
    <property type="term" value="F:lipid binding"/>
    <property type="evidence" value="ECO:0007669"/>
    <property type="project" value="UniProtKB-KW"/>
</dbReference>